<reference evidence="5" key="1">
    <citation type="submission" date="2016-10" db="EMBL/GenBank/DDBJ databases">
        <authorList>
            <person name="Varghese N."/>
            <person name="Submissions S."/>
        </authorList>
    </citation>
    <scope>NUCLEOTIDE SEQUENCE [LARGE SCALE GENOMIC DNA]</scope>
    <source>
        <strain evidence="5">JCM 14963</strain>
    </source>
</reference>
<dbReference type="Gene3D" id="3.40.109.10">
    <property type="entry name" value="NADH Oxidase"/>
    <property type="match status" value="1"/>
</dbReference>
<dbReference type="GO" id="GO:0016491">
    <property type="term" value="F:oxidoreductase activity"/>
    <property type="evidence" value="ECO:0007669"/>
    <property type="project" value="UniProtKB-KW"/>
</dbReference>
<dbReference type="InterPro" id="IPR029479">
    <property type="entry name" value="Nitroreductase"/>
</dbReference>
<dbReference type="OrthoDB" id="9784375at2"/>
<protein>
    <submittedName>
        <fullName evidence="4">Nitroreductase</fullName>
    </submittedName>
</protein>
<sequence>MNYDEVVLGRRSIRAFQQRAVPRSVIEEVIALAIRAPSSMNTQPWHLHVLTGEPLDRIRAENTERMLNGVPPAKESRGIGSYEGDHRQRQIDIAVQLFEAMGIARDDKAKRQDWVLRGFRQFDAPVSIVVTYDKVLREGDIAQFDCGALVNSLVNAAWSRGLGCVVNSQGIMHSSVVREHAQIPEDQVVMICVAMGYPDEAFPANAVVSRRRAVTEVASFVGFTESTT</sequence>
<feature type="domain" description="Nitroreductase" evidence="3">
    <location>
        <begin position="8"/>
        <end position="197"/>
    </location>
</feature>
<dbReference type="PANTHER" id="PTHR43673">
    <property type="entry name" value="NAD(P)H NITROREDUCTASE YDGI-RELATED"/>
    <property type="match status" value="1"/>
</dbReference>
<evidence type="ECO:0000313" key="5">
    <source>
        <dbReference type="Proteomes" id="UP000243413"/>
    </source>
</evidence>
<evidence type="ECO:0000256" key="2">
    <source>
        <dbReference type="ARBA" id="ARBA00023002"/>
    </source>
</evidence>
<evidence type="ECO:0000313" key="4">
    <source>
        <dbReference type="EMBL" id="SDS99219.1"/>
    </source>
</evidence>
<organism evidence="4 5">
    <name type="scientific">Halopseudomonas sabulinigri</name>
    <dbReference type="NCBI Taxonomy" id="472181"/>
    <lineage>
        <taxon>Bacteria</taxon>
        <taxon>Pseudomonadati</taxon>
        <taxon>Pseudomonadota</taxon>
        <taxon>Gammaproteobacteria</taxon>
        <taxon>Pseudomonadales</taxon>
        <taxon>Pseudomonadaceae</taxon>
        <taxon>Halopseudomonas</taxon>
    </lineage>
</organism>
<dbReference type="SUPFAM" id="SSF55469">
    <property type="entry name" value="FMN-dependent nitroreductase-like"/>
    <property type="match status" value="1"/>
</dbReference>
<dbReference type="Pfam" id="PF00881">
    <property type="entry name" value="Nitroreductase"/>
    <property type="match status" value="1"/>
</dbReference>
<keyword evidence="2" id="KW-0560">Oxidoreductase</keyword>
<comment type="similarity">
    <text evidence="1">Belongs to the nitroreductase family.</text>
</comment>
<dbReference type="EMBL" id="LT629763">
    <property type="protein sequence ID" value="SDS99219.1"/>
    <property type="molecule type" value="Genomic_DNA"/>
</dbReference>
<evidence type="ECO:0000259" key="3">
    <source>
        <dbReference type="Pfam" id="PF00881"/>
    </source>
</evidence>
<accession>A0A1H1WSN2</accession>
<name>A0A1H1WSN2_9GAMM</name>
<dbReference type="PANTHER" id="PTHR43673:SF10">
    <property type="entry name" value="NADH DEHYDROGENASE_NAD(P)H NITROREDUCTASE XCC3605-RELATED"/>
    <property type="match status" value="1"/>
</dbReference>
<proteinExistence type="inferred from homology"/>
<dbReference type="RefSeq" id="WP_092287918.1">
    <property type="nucleotide sequence ID" value="NZ_LT629763.1"/>
</dbReference>
<dbReference type="STRING" id="472181.SAMN05216271_3295"/>
<dbReference type="Proteomes" id="UP000243413">
    <property type="component" value="Chromosome I"/>
</dbReference>
<dbReference type="InterPro" id="IPR000415">
    <property type="entry name" value="Nitroreductase-like"/>
</dbReference>
<dbReference type="AlphaFoldDB" id="A0A1H1WSN2"/>
<dbReference type="CDD" id="cd02136">
    <property type="entry name" value="PnbA_NfnB-like"/>
    <property type="match status" value="1"/>
</dbReference>
<evidence type="ECO:0000256" key="1">
    <source>
        <dbReference type="ARBA" id="ARBA00007118"/>
    </source>
</evidence>
<gene>
    <name evidence="4" type="ORF">SAMN05216271_3295</name>
</gene>